<proteinExistence type="predicted"/>
<evidence type="ECO:0000256" key="2">
    <source>
        <dbReference type="ARBA" id="ARBA00022737"/>
    </source>
</evidence>
<accession>A0AAP0J7E7</accession>
<dbReference type="EMBL" id="JBBNAF010000007">
    <property type="protein sequence ID" value="KAK9128848.1"/>
    <property type="molecule type" value="Genomic_DNA"/>
</dbReference>
<evidence type="ECO:0000256" key="1">
    <source>
        <dbReference type="ARBA" id="ARBA00022441"/>
    </source>
</evidence>
<evidence type="ECO:0000313" key="4">
    <source>
        <dbReference type="Proteomes" id="UP001420932"/>
    </source>
</evidence>
<evidence type="ECO:0000313" key="3">
    <source>
        <dbReference type="EMBL" id="KAK9128848.1"/>
    </source>
</evidence>
<dbReference type="PANTHER" id="PTHR46344">
    <property type="entry name" value="OS02G0202900 PROTEIN"/>
    <property type="match status" value="1"/>
</dbReference>
<keyword evidence="4" id="KW-1185">Reference proteome</keyword>
<reference evidence="3 4" key="1">
    <citation type="submission" date="2024-01" db="EMBL/GenBank/DDBJ databases">
        <title>Genome assemblies of Stephania.</title>
        <authorList>
            <person name="Yang L."/>
        </authorList>
    </citation>
    <scope>NUCLEOTIDE SEQUENCE [LARGE SCALE GENOMIC DNA]</scope>
    <source>
        <strain evidence="3">YNDBR</strain>
        <tissue evidence="3">Leaf</tissue>
    </source>
</reference>
<dbReference type="AlphaFoldDB" id="A0AAP0J7E7"/>
<keyword evidence="2" id="KW-0677">Repeat</keyword>
<dbReference type="Gene3D" id="2.120.10.80">
    <property type="entry name" value="Kelch-type beta propeller"/>
    <property type="match status" value="1"/>
</dbReference>
<dbReference type="SUPFAM" id="SSF117281">
    <property type="entry name" value="Kelch motif"/>
    <property type="match status" value="1"/>
</dbReference>
<dbReference type="PANTHER" id="PTHR46344:SF4">
    <property type="entry name" value="OS07G0153400 PROTEIN"/>
    <property type="match status" value="1"/>
</dbReference>
<dbReference type="InterPro" id="IPR015915">
    <property type="entry name" value="Kelch-typ_b-propeller"/>
</dbReference>
<comment type="caution">
    <text evidence="3">The sequence shown here is derived from an EMBL/GenBank/DDBJ whole genome shotgun (WGS) entry which is preliminary data.</text>
</comment>
<evidence type="ECO:0008006" key="5">
    <source>
        <dbReference type="Google" id="ProtNLM"/>
    </source>
</evidence>
<protein>
    <recommendedName>
        <fullName evidence="5">F-box domain-containing protein</fullName>
    </recommendedName>
</protein>
<dbReference type="Proteomes" id="UP001420932">
    <property type="component" value="Unassembled WGS sequence"/>
</dbReference>
<keyword evidence="1" id="KW-0880">Kelch repeat</keyword>
<sequence length="160" mass="18055">MYRRARQNRNRSRSERKRRLQADDDVALNCLLRLPIDTHPACRAVYKRWHSVLGSGERFFTPRRQLGFRAWHTIPPVSCPCRSGFRSVGVGGGGTLLMLGGVGGLVEERDSPIDSVKKYAVCKNRWSVVSGMNTARSRLRDDEENVECGDDEVEVAFAEC</sequence>
<name>A0AAP0J7E7_9MAGN</name>
<gene>
    <name evidence="3" type="ORF">Syun_017645</name>
</gene>
<organism evidence="3 4">
    <name type="scientific">Stephania yunnanensis</name>
    <dbReference type="NCBI Taxonomy" id="152371"/>
    <lineage>
        <taxon>Eukaryota</taxon>
        <taxon>Viridiplantae</taxon>
        <taxon>Streptophyta</taxon>
        <taxon>Embryophyta</taxon>
        <taxon>Tracheophyta</taxon>
        <taxon>Spermatophyta</taxon>
        <taxon>Magnoliopsida</taxon>
        <taxon>Ranunculales</taxon>
        <taxon>Menispermaceae</taxon>
        <taxon>Menispermoideae</taxon>
        <taxon>Cissampelideae</taxon>
        <taxon>Stephania</taxon>
    </lineage>
</organism>